<dbReference type="AlphaFoldDB" id="A0A0K2TZD0"/>
<name>A0A0K2TZD0_LEPSM</name>
<reference evidence="1" key="1">
    <citation type="submission" date="2014-05" db="EMBL/GenBank/DDBJ databases">
        <authorList>
            <person name="Chronopoulou M."/>
        </authorList>
    </citation>
    <scope>NUCLEOTIDE SEQUENCE</scope>
    <source>
        <tissue evidence="1">Whole organism</tissue>
    </source>
</reference>
<dbReference type="EMBL" id="HACA01013701">
    <property type="protein sequence ID" value="CDW31062.1"/>
    <property type="molecule type" value="Transcribed_RNA"/>
</dbReference>
<sequence>MPSYFSKLAKIVMSKGSLSSSRILKENINNKIHAFKMPDPISSISEQNLKLDRARLPDRIYESFKFSVLHGFFIGCCAKVNLDLSIRIW</sequence>
<proteinExistence type="predicted"/>
<accession>A0A0K2TZD0</accession>
<evidence type="ECO:0000313" key="1">
    <source>
        <dbReference type="EMBL" id="CDW31062.1"/>
    </source>
</evidence>
<protein>
    <submittedName>
        <fullName evidence="1">Putative LOC100573526 [Acyrthosiphon pisum]</fullName>
    </submittedName>
</protein>
<organism evidence="1">
    <name type="scientific">Lepeophtheirus salmonis</name>
    <name type="common">Salmon louse</name>
    <name type="synonym">Caligus salmonis</name>
    <dbReference type="NCBI Taxonomy" id="72036"/>
    <lineage>
        <taxon>Eukaryota</taxon>
        <taxon>Metazoa</taxon>
        <taxon>Ecdysozoa</taxon>
        <taxon>Arthropoda</taxon>
        <taxon>Crustacea</taxon>
        <taxon>Multicrustacea</taxon>
        <taxon>Hexanauplia</taxon>
        <taxon>Copepoda</taxon>
        <taxon>Siphonostomatoida</taxon>
        <taxon>Caligidae</taxon>
        <taxon>Lepeophtheirus</taxon>
    </lineage>
</organism>